<protein>
    <submittedName>
        <fullName evidence="3">5' nucleotidase, deoxy family protein</fullName>
    </submittedName>
</protein>
<evidence type="ECO:0000313" key="3">
    <source>
        <dbReference type="EMBL" id="AJI25532.1"/>
    </source>
</evidence>
<dbReference type="Gene3D" id="3.40.50.1000">
    <property type="entry name" value="HAD superfamily/HAD-like"/>
    <property type="match status" value="1"/>
</dbReference>
<dbReference type="RefSeq" id="WP_016765282.1">
    <property type="nucleotide sequence ID" value="NZ_BCVB01000001.1"/>
</dbReference>
<dbReference type="GO" id="GO:0009223">
    <property type="term" value="P:pyrimidine deoxyribonucleotide catabolic process"/>
    <property type="evidence" value="ECO:0007669"/>
    <property type="project" value="TreeGrafter"/>
</dbReference>
<dbReference type="PANTHER" id="PTHR16504">
    <property type="entry name" value="5'(3')-DEOXYRIBONUCLEOTIDASE"/>
    <property type="match status" value="1"/>
</dbReference>
<dbReference type="SFLD" id="SFLDS00003">
    <property type="entry name" value="Haloacid_Dehalogenase"/>
    <property type="match status" value="1"/>
</dbReference>
<dbReference type="GO" id="GO:0008253">
    <property type="term" value="F:5'-nucleotidase activity"/>
    <property type="evidence" value="ECO:0007669"/>
    <property type="project" value="InterPro"/>
</dbReference>
<evidence type="ECO:0000313" key="4">
    <source>
        <dbReference type="Proteomes" id="UP000031829"/>
    </source>
</evidence>
<evidence type="ECO:0000256" key="2">
    <source>
        <dbReference type="PIRSR" id="PIRSR610708-1"/>
    </source>
</evidence>
<name>A0A0B6AWQ0_PRIM2</name>
<accession>A0A0B6AWQ0</accession>
<dbReference type="Proteomes" id="UP000031829">
    <property type="component" value="Chromosome"/>
</dbReference>
<reference evidence="3 4" key="1">
    <citation type="journal article" date="2015" name="Genome Announc.">
        <title>Complete genome sequences for 35 biothreat assay-relevant bacillus species.</title>
        <authorList>
            <person name="Johnson S.L."/>
            <person name="Daligault H.E."/>
            <person name="Davenport K.W."/>
            <person name="Jaissle J."/>
            <person name="Frey K.G."/>
            <person name="Ladner J.T."/>
            <person name="Broomall S.M."/>
            <person name="Bishop-Lilly K.A."/>
            <person name="Bruce D.C."/>
            <person name="Gibbons H.S."/>
            <person name="Coyne S.R."/>
            <person name="Lo C.C."/>
            <person name="Meincke L."/>
            <person name="Munk A.C."/>
            <person name="Koroleva G.I."/>
            <person name="Rosenzweig C.N."/>
            <person name="Palacios G.F."/>
            <person name="Redden C.L."/>
            <person name="Minogue T.D."/>
            <person name="Chain P.S."/>
        </authorList>
    </citation>
    <scope>NUCLEOTIDE SEQUENCE [LARGE SCALE GENOMIC DNA]</scope>
    <source>
        <strain evidence="4">ATCC 14581 / DSM 32 / JCM 2506 / NBRC 15308 / NCIMB 9376 / NCTC 10342 / NRRL B-14308 / VKM B-512</strain>
    </source>
</reference>
<comment type="similarity">
    <text evidence="1">Belongs to the 5'(3')-deoxyribonucleotidase family.</text>
</comment>
<dbReference type="HOGENOM" id="CLU_111510_0_0_9"/>
<sequence length="180" mass="21487">MYTLLIDMDSVICDLMTDWHNQYNKDYCDSLSVEKLKCWESEKYVKPECGTKIYDYLDQPGLFLHLQPLPHAVEVLKRLYERFSILIVTSSRTYAYTEKEQWVEKHLPFIGKYNIVFTHQKDKIYGDLLFDDAPHNLKAFQATGRHAVAMNYPYNEEVNVPRVDDWLQFEQYVNTYFNEC</sequence>
<dbReference type="Pfam" id="PF06941">
    <property type="entry name" value="NT5C"/>
    <property type="match status" value="1"/>
</dbReference>
<proteinExistence type="inferred from homology"/>
<organism evidence="3 4">
    <name type="scientific">Priestia megaterium (strain ATCC 14581 / DSM 32 / CCUG 1817 / JCM 2506 / NBRC 15308 / NCIMB 9376 / NCTC 10342 / NRRL B-14308 / VKM B-512 / Ford 19)</name>
    <name type="common">Bacillus megaterium</name>
    <dbReference type="NCBI Taxonomy" id="1348623"/>
    <lineage>
        <taxon>Bacteria</taxon>
        <taxon>Bacillati</taxon>
        <taxon>Bacillota</taxon>
        <taxon>Bacilli</taxon>
        <taxon>Bacillales</taxon>
        <taxon>Bacillaceae</taxon>
        <taxon>Priestia</taxon>
    </lineage>
</organism>
<dbReference type="PANTHER" id="PTHR16504:SF4">
    <property type="entry name" value="5'(3')-DEOXYRIBONUCLEOTIDASE"/>
    <property type="match status" value="1"/>
</dbReference>
<dbReference type="SFLD" id="SFLDG01126">
    <property type="entry name" value="C1.2:_Nucleotidase_Like"/>
    <property type="match status" value="1"/>
</dbReference>
<dbReference type="EMBL" id="CP009920">
    <property type="protein sequence ID" value="AJI25532.1"/>
    <property type="molecule type" value="Genomic_DNA"/>
</dbReference>
<dbReference type="SFLD" id="SFLDG01146">
    <property type="entry name" value="C1.2.2"/>
    <property type="match status" value="1"/>
</dbReference>
<gene>
    <name evidence="3" type="ORF">BG04_909</name>
</gene>
<dbReference type="KEGG" id="bmeg:BG04_909"/>
<feature type="active site" description="Nucleophile" evidence="2">
    <location>
        <position position="7"/>
    </location>
</feature>
<dbReference type="InterPro" id="IPR023214">
    <property type="entry name" value="HAD_sf"/>
</dbReference>
<evidence type="ECO:0000256" key="1">
    <source>
        <dbReference type="ARBA" id="ARBA00009589"/>
    </source>
</evidence>
<feature type="active site" description="Proton donor" evidence="2">
    <location>
        <position position="9"/>
    </location>
</feature>
<dbReference type="GeneID" id="93644392"/>
<dbReference type="Gene3D" id="1.10.40.40">
    <property type="entry name" value="Deoxyribonucleotidase, domain 2"/>
    <property type="match status" value="1"/>
</dbReference>
<dbReference type="SUPFAM" id="SSF56784">
    <property type="entry name" value="HAD-like"/>
    <property type="match status" value="1"/>
</dbReference>
<dbReference type="InterPro" id="IPR036412">
    <property type="entry name" value="HAD-like_sf"/>
</dbReference>
<dbReference type="AlphaFoldDB" id="A0A0B6AWQ0"/>
<dbReference type="InterPro" id="IPR010708">
    <property type="entry name" value="5'(3')-deoxyribonucleotidase"/>
</dbReference>